<evidence type="ECO:0000313" key="1">
    <source>
        <dbReference type="EMBL" id="KPL47390.1"/>
    </source>
</evidence>
<organism evidence="1 2">
    <name type="scientific">Xanthomonas axonopodis</name>
    <dbReference type="NCBI Taxonomy" id="53413"/>
    <lineage>
        <taxon>Bacteria</taxon>
        <taxon>Pseudomonadati</taxon>
        <taxon>Pseudomonadota</taxon>
        <taxon>Gammaproteobacteria</taxon>
        <taxon>Lysobacterales</taxon>
        <taxon>Lysobacteraceae</taxon>
        <taxon>Xanthomonas</taxon>
    </lineage>
</organism>
<dbReference type="EMBL" id="JFAQ01000293">
    <property type="protein sequence ID" value="KPL47390.1"/>
    <property type="molecule type" value="Genomic_DNA"/>
</dbReference>
<comment type="caution">
    <text evidence="1">The sequence shown here is derived from an EMBL/GenBank/DDBJ whole genome shotgun (WGS) entry which is preliminary data.</text>
</comment>
<dbReference type="PATRIC" id="fig|53413.25.peg.2780"/>
<accession>A0A0P6V5X9</accession>
<reference evidence="1 2" key="1">
    <citation type="submission" date="2014-02" db="EMBL/GenBank/DDBJ databases">
        <title>Genome sequence of Xanthomonas axonopodis DSM 3585 (T).</title>
        <authorList>
            <person name="Midha S."/>
            <person name="Patil P.B."/>
        </authorList>
    </citation>
    <scope>NUCLEOTIDE SEQUENCE [LARGE SCALE GENOMIC DNA]</scope>
    <source>
        <strain evidence="1 2">DSM 3585</strain>
    </source>
</reference>
<dbReference type="AlphaFoldDB" id="A0A0P6V5X9"/>
<sequence length="108" mass="11771">MKMLSPNTERLVASSGLPLQTATMSLCAVIVRSSVWNLSICCRVTPKVKCSSCVCSVAAGVARRRAVVERAFEAVMASVLDLNGRDVRKATVARSFEYLKIRYFASIP</sequence>
<gene>
    <name evidence="1" type="ORF">XAXN_20195</name>
</gene>
<protein>
    <submittedName>
        <fullName evidence="1">Uncharacterized protein</fullName>
    </submittedName>
</protein>
<evidence type="ECO:0000313" key="2">
    <source>
        <dbReference type="Proteomes" id="UP000054035"/>
    </source>
</evidence>
<dbReference type="Proteomes" id="UP000054035">
    <property type="component" value="Unassembled WGS sequence"/>
</dbReference>
<name>A0A0P6V5X9_9XANT</name>
<proteinExistence type="predicted"/>